<comment type="caution">
    <text evidence="1">The sequence shown here is derived from an EMBL/GenBank/DDBJ whole genome shotgun (WGS) entry which is preliminary data.</text>
</comment>
<dbReference type="OrthoDB" id="47616at2759"/>
<dbReference type="Proteomes" id="UP000693970">
    <property type="component" value="Unassembled WGS sequence"/>
</dbReference>
<evidence type="ECO:0000313" key="1">
    <source>
        <dbReference type="EMBL" id="KAG7368408.1"/>
    </source>
</evidence>
<reference evidence="1" key="1">
    <citation type="journal article" date="2021" name="Sci. Rep.">
        <title>Diploid genomic architecture of Nitzschia inconspicua, an elite biomass production diatom.</title>
        <authorList>
            <person name="Oliver A."/>
            <person name="Podell S."/>
            <person name="Pinowska A."/>
            <person name="Traller J.C."/>
            <person name="Smith S.R."/>
            <person name="McClure R."/>
            <person name="Beliaev A."/>
            <person name="Bohutskyi P."/>
            <person name="Hill E.A."/>
            <person name="Rabines A."/>
            <person name="Zheng H."/>
            <person name="Allen L.Z."/>
            <person name="Kuo A."/>
            <person name="Grigoriev I.V."/>
            <person name="Allen A.E."/>
            <person name="Hazlebeck D."/>
            <person name="Allen E.E."/>
        </authorList>
    </citation>
    <scope>NUCLEOTIDE SEQUENCE</scope>
    <source>
        <strain evidence="1">Hildebrandi</strain>
    </source>
</reference>
<name>A0A9K3LTS7_9STRA</name>
<reference evidence="1" key="2">
    <citation type="submission" date="2021-04" db="EMBL/GenBank/DDBJ databases">
        <authorList>
            <person name="Podell S."/>
        </authorList>
    </citation>
    <scope>NUCLEOTIDE SEQUENCE</scope>
    <source>
        <strain evidence="1">Hildebrandi</strain>
    </source>
</reference>
<accession>A0A9K3LTS7</accession>
<gene>
    <name evidence="1" type="ORF">IV203_031151</name>
</gene>
<sequence>MSSLSYCLLPPLERSHLSNSASSRFALTNSGRTAEQEQRVKFLLFVKILFRYLRATENVVLLARAELLVQIIVQEHRTGHAHFEPLFDNVETRLRLLIGENHWRRAHSLMMFYLRRKESGLKPGLSQQRTRRTPK</sequence>
<dbReference type="EMBL" id="JAGRRH010000006">
    <property type="protein sequence ID" value="KAG7368408.1"/>
    <property type="molecule type" value="Genomic_DNA"/>
</dbReference>
<organism evidence="1 2">
    <name type="scientific">Nitzschia inconspicua</name>
    <dbReference type="NCBI Taxonomy" id="303405"/>
    <lineage>
        <taxon>Eukaryota</taxon>
        <taxon>Sar</taxon>
        <taxon>Stramenopiles</taxon>
        <taxon>Ochrophyta</taxon>
        <taxon>Bacillariophyta</taxon>
        <taxon>Bacillariophyceae</taxon>
        <taxon>Bacillariophycidae</taxon>
        <taxon>Bacillariales</taxon>
        <taxon>Bacillariaceae</taxon>
        <taxon>Nitzschia</taxon>
    </lineage>
</organism>
<evidence type="ECO:0000313" key="2">
    <source>
        <dbReference type="Proteomes" id="UP000693970"/>
    </source>
</evidence>
<protein>
    <submittedName>
        <fullName evidence="1">Uncharacterized protein</fullName>
    </submittedName>
</protein>
<dbReference type="AlphaFoldDB" id="A0A9K3LTS7"/>
<keyword evidence="2" id="KW-1185">Reference proteome</keyword>
<proteinExistence type="predicted"/>